<dbReference type="EMBL" id="SWJQ01000647">
    <property type="protein sequence ID" value="TRZ11900.1"/>
    <property type="molecule type" value="Genomic_DNA"/>
</dbReference>
<reference evidence="1" key="1">
    <citation type="submission" date="2019-04" db="EMBL/GenBank/DDBJ databases">
        <title>Genome assembly of Zosterops borbonicus 15179.</title>
        <authorList>
            <person name="Leroy T."/>
            <person name="Anselmetti Y."/>
            <person name="Tilak M.-K."/>
            <person name="Nabholz B."/>
        </authorList>
    </citation>
    <scope>NUCLEOTIDE SEQUENCE</scope>
    <source>
        <strain evidence="1">HGM_15179</strain>
        <tissue evidence="1">Muscle</tissue>
    </source>
</reference>
<evidence type="ECO:0000313" key="2">
    <source>
        <dbReference type="Proteomes" id="UP000796761"/>
    </source>
</evidence>
<evidence type="ECO:0000313" key="1">
    <source>
        <dbReference type="EMBL" id="TRZ11900.1"/>
    </source>
</evidence>
<dbReference type="AlphaFoldDB" id="A0A8K1LFD1"/>
<keyword evidence="2" id="KW-1185">Reference proteome</keyword>
<accession>A0A8K1LFD1</accession>
<gene>
    <name evidence="1" type="ORF">HGM15179_015205</name>
</gene>
<dbReference type="Proteomes" id="UP000796761">
    <property type="component" value="Unassembled WGS sequence"/>
</dbReference>
<comment type="caution">
    <text evidence="1">The sequence shown here is derived from an EMBL/GenBank/DDBJ whole genome shotgun (WGS) entry which is preliminary data.</text>
</comment>
<protein>
    <submittedName>
        <fullName evidence="1">Uncharacterized protein</fullName>
    </submittedName>
</protein>
<sequence>MFILKPKQLSNGVVQVDRWALHGLTEVKTPVSSTTSAHTMGIVLCIQRQKILLCPRIRLVLSKENFCWHKDKDSHISMIRTTIYKCLKVSALTAMNLQQASARSKITKEKVVIDVWKHQGEEEMKQQMLAFDMVSHNILVSKLEGKGFDGWTTVDKKLPGWLLPENSIQQLYVQWWIVSLRGPYWGQLCLASSSMT</sequence>
<organism evidence="1 2">
    <name type="scientific">Zosterops borbonicus</name>
    <dbReference type="NCBI Taxonomy" id="364589"/>
    <lineage>
        <taxon>Eukaryota</taxon>
        <taxon>Metazoa</taxon>
        <taxon>Chordata</taxon>
        <taxon>Craniata</taxon>
        <taxon>Vertebrata</taxon>
        <taxon>Euteleostomi</taxon>
        <taxon>Archelosauria</taxon>
        <taxon>Archosauria</taxon>
        <taxon>Dinosauria</taxon>
        <taxon>Saurischia</taxon>
        <taxon>Theropoda</taxon>
        <taxon>Coelurosauria</taxon>
        <taxon>Aves</taxon>
        <taxon>Neognathae</taxon>
        <taxon>Neoaves</taxon>
        <taxon>Telluraves</taxon>
        <taxon>Australaves</taxon>
        <taxon>Passeriformes</taxon>
        <taxon>Sylvioidea</taxon>
        <taxon>Zosteropidae</taxon>
        <taxon>Zosterops</taxon>
    </lineage>
</organism>
<proteinExistence type="predicted"/>
<name>A0A8K1LFD1_9PASS</name>